<dbReference type="KEGG" id="cmic:caldi_34850"/>
<name>A0AA35CRD0_9FIRM</name>
<reference evidence="3" key="1">
    <citation type="submission" date="2022-03" db="EMBL/GenBank/DDBJ databases">
        <title>Complete genome sequence of Caldinitratiruptor microaerophilus.</title>
        <authorList>
            <person name="Mukaiyama R."/>
            <person name="Nishiyama T."/>
            <person name="Ueda K."/>
        </authorList>
    </citation>
    <scope>NUCLEOTIDE SEQUENCE</scope>
    <source>
        <strain evidence="3">JCM 16183</strain>
    </source>
</reference>
<keyword evidence="1" id="KW-0812">Transmembrane</keyword>
<dbReference type="Proteomes" id="UP001163687">
    <property type="component" value="Chromosome"/>
</dbReference>
<organism evidence="3 4">
    <name type="scientific">Caldinitratiruptor microaerophilus</name>
    <dbReference type="NCBI Taxonomy" id="671077"/>
    <lineage>
        <taxon>Bacteria</taxon>
        <taxon>Bacillati</taxon>
        <taxon>Bacillota</taxon>
        <taxon>Clostridia</taxon>
        <taxon>Eubacteriales</taxon>
        <taxon>Symbiobacteriaceae</taxon>
        <taxon>Caldinitratiruptor</taxon>
    </lineage>
</organism>
<sequence length="642" mass="67922">MNLRRRLRIALVAGVLAPLGMVLGGVLLARILRGESLVQALAGPPAGVGRSLREALPWALGGAGVSLGVSALLASVWPQFGKALERTGIQSGSEVLRLAGWPVLLLVVAAGAVGEEVLFRGGIQPSLGVWPTATAFGLAHGGWQLREMWSYVMAAGLAGLAFGYAYEWSGTLWAPVLAHVVHNGAVVAYLLYRQRRGEPERAEAGAVEAAAGPAVIPTQGEVLGMLAMARIRQNLPRPRVEDVPAAVRAELRRLEGRVRPGMTVAVTAGSRGIAGIPAILRAVVGTLREMGAEPFLVAAMGSHGGGTAAGQAELLAHLGITEESVGAPLRVTDQAVAVGTTASGHVLYCDAEAARADAILLVNRVKPHTSFRGSLESGLFKILTVGLGKVPGARQVHRLGAPEIYPAIREMGRLGLERLPILGGLAILENGYEETAKVRLLLPEEMEAGEERLLEEARSLLPGLPVRDLDLLIVEEMGKNYSGTGMDTNVIGRWRVPGMPEPEWPRIGRIVVLRLSEASAGNANGVGLADFTTRRLADAIDWDKTLTNIATSGFWFRAMCPPALPSDRSAIEWAIRSLEALKGEPVDPGRLRAARIRSTLHLEELWVTAPVLEEVLAAGTCEALTPLEPLRFSGEGDLLPGA</sequence>
<evidence type="ECO:0000259" key="2">
    <source>
        <dbReference type="Pfam" id="PF02517"/>
    </source>
</evidence>
<dbReference type="RefSeq" id="WP_264842983.1">
    <property type="nucleotide sequence ID" value="NZ_AP025628.1"/>
</dbReference>
<evidence type="ECO:0000313" key="4">
    <source>
        <dbReference type="Proteomes" id="UP001163687"/>
    </source>
</evidence>
<dbReference type="InterPro" id="IPR003675">
    <property type="entry name" value="Rce1/LyrA-like_dom"/>
</dbReference>
<gene>
    <name evidence="3" type="ORF">caldi_34850</name>
</gene>
<protein>
    <recommendedName>
        <fullName evidence="2">CAAX prenyl protease 2/Lysostaphin resistance protein A-like domain-containing protein</fullName>
    </recommendedName>
</protein>
<dbReference type="Pfam" id="PF02517">
    <property type="entry name" value="Rce1-like"/>
    <property type="match status" value="1"/>
</dbReference>
<dbReference type="EMBL" id="AP025628">
    <property type="protein sequence ID" value="BDG62395.1"/>
    <property type="molecule type" value="Genomic_DNA"/>
</dbReference>
<feature type="transmembrane region" description="Helical" evidence="1">
    <location>
        <begin position="172"/>
        <end position="192"/>
    </location>
</feature>
<dbReference type="Gene3D" id="3.40.50.11440">
    <property type="match status" value="1"/>
</dbReference>
<proteinExistence type="predicted"/>
<feature type="domain" description="CAAX prenyl protease 2/Lysostaphin resistance protein A-like" evidence="2">
    <location>
        <begin position="101"/>
        <end position="184"/>
    </location>
</feature>
<keyword evidence="4" id="KW-1185">Reference proteome</keyword>
<keyword evidence="1" id="KW-0472">Membrane</keyword>
<dbReference type="GO" id="GO:0004175">
    <property type="term" value="F:endopeptidase activity"/>
    <property type="evidence" value="ECO:0007669"/>
    <property type="project" value="UniProtKB-ARBA"/>
</dbReference>
<evidence type="ECO:0000313" key="3">
    <source>
        <dbReference type="EMBL" id="BDG62395.1"/>
    </source>
</evidence>
<dbReference type="AlphaFoldDB" id="A0AA35CRD0"/>
<keyword evidence="1" id="KW-1133">Transmembrane helix</keyword>
<dbReference type="GO" id="GO:0080120">
    <property type="term" value="P:CAAX-box protein maturation"/>
    <property type="evidence" value="ECO:0007669"/>
    <property type="project" value="UniProtKB-ARBA"/>
</dbReference>
<evidence type="ECO:0000256" key="1">
    <source>
        <dbReference type="SAM" id="Phobius"/>
    </source>
</evidence>
<accession>A0AA35CRD0</accession>
<feature type="transmembrane region" description="Helical" evidence="1">
    <location>
        <begin position="56"/>
        <end position="77"/>
    </location>
</feature>
<feature type="transmembrane region" description="Helical" evidence="1">
    <location>
        <begin position="148"/>
        <end position="166"/>
    </location>
</feature>